<comment type="caution">
    <text evidence="4">The sequence shown here is derived from an EMBL/GenBank/DDBJ whole genome shotgun (WGS) entry which is preliminary data.</text>
</comment>
<evidence type="ECO:0000313" key="4">
    <source>
        <dbReference type="EMBL" id="TLS65937.1"/>
    </source>
</evidence>
<dbReference type="InterPro" id="IPR002068">
    <property type="entry name" value="A-crystallin/Hsp20_dom"/>
</dbReference>
<evidence type="ECO:0000313" key="5">
    <source>
        <dbReference type="Proteomes" id="UP000306585"/>
    </source>
</evidence>
<evidence type="ECO:0000256" key="2">
    <source>
        <dbReference type="RuleBase" id="RU003616"/>
    </source>
</evidence>
<dbReference type="Proteomes" id="UP000306585">
    <property type="component" value="Unassembled WGS sequence"/>
</dbReference>
<dbReference type="Pfam" id="PF00011">
    <property type="entry name" value="HSP20"/>
    <property type="match status" value="1"/>
</dbReference>
<dbReference type="EMBL" id="VBRY01000012">
    <property type="protein sequence ID" value="TLS65937.1"/>
    <property type="molecule type" value="Genomic_DNA"/>
</dbReference>
<dbReference type="RefSeq" id="WP_138239966.1">
    <property type="nucleotide sequence ID" value="NZ_VBRY01000012.1"/>
</dbReference>
<organism evidence="4 5">
    <name type="scientific">Mariprofundus erugo</name>
    <dbReference type="NCBI Taxonomy" id="2528639"/>
    <lineage>
        <taxon>Bacteria</taxon>
        <taxon>Pseudomonadati</taxon>
        <taxon>Pseudomonadota</taxon>
        <taxon>Candidatius Mariprofundia</taxon>
        <taxon>Mariprofundales</taxon>
        <taxon>Mariprofundaceae</taxon>
        <taxon>Mariprofundus</taxon>
    </lineage>
</organism>
<feature type="domain" description="SHSP" evidence="3">
    <location>
        <begin position="33"/>
        <end position="143"/>
    </location>
</feature>
<dbReference type="PANTHER" id="PTHR11527">
    <property type="entry name" value="HEAT-SHOCK PROTEIN 20 FAMILY MEMBER"/>
    <property type="match status" value="1"/>
</dbReference>
<dbReference type="AlphaFoldDB" id="A0A5R9GNQ5"/>
<dbReference type="Gene3D" id="2.60.40.790">
    <property type="match status" value="1"/>
</dbReference>
<name>A0A5R9GNQ5_9PROT</name>
<dbReference type="CDD" id="cd06464">
    <property type="entry name" value="ACD_sHsps-like"/>
    <property type="match status" value="1"/>
</dbReference>
<dbReference type="OrthoDB" id="5295564at2"/>
<evidence type="ECO:0000256" key="1">
    <source>
        <dbReference type="PROSITE-ProRule" id="PRU00285"/>
    </source>
</evidence>
<sequence length="143" mass="16025">MTLMRWSPWQELESVNSQLSRLLESGTTSAFGADDGRWAPSVDIRETDDALLVQAELPGIDKKDVHVDVHDGVLTVSGERHYEKEENEKNVHRIERAYGKFSRSFSLPANVETDKVEAHMSNGVLEVRLPKSSVAKPSSIEIH</sequence>
<dbReference type="InterPro" id="IPR008978">
    <property type="entry name" value="HSP20-like_chaperone"/>
</dbReference>
<proteinExistence type="inferred from homology"/>
<keyword evidence="5" id="KW-1185">Reference proteome</keyword>
<dbReference type="SUPFAM" id="SSF49764">
    <property type="entry name" value="HSP20-like chaperones"/>
    <property type="match status" value="1"/>
</dbReference>
<evidence type="ECO:0000259" key="3">
    <source>
        <dbReference type="PROSITE" id="PS01031"/>
    </source>
</evidence>
<comment type="similarity">
    <text evidence="1 2">Belongs to the small heat shock protein (HSP20) family.</text>
</comment>
<dbReference type="InterPro" id="IPR031107">
    <property type="entry name" value="Small_HSP"/>
</dbReference>
<protein>
    <submittedName>
        <fullName evidence="4">Hsp20/alpha crystallin family protein</fullName>
    </submittedName>
</protein>
<reference evidence="4 5" key="1">
    <citation type="journal article" date="2019" name="Appl. Environ. Microbiol.">
        <title>Environmental Evidence and Genomic Insight of Iron-oxidizing Bacteria Preference Towards More Corrosion Resistant Stainless Steel at Higher Salinities.</title>
        <authorList>
            <person name="Garrison C.E."/>
            <person name="Price K.A."/>
            <person name="Field E.K."/>
        </authorList>
    </citation>
    <scope>NUCLEOTIDE SEQUENCE [LARGE SCALE GENOMIC DNA]</scope>
    <source>
        <strain evidence="4 5">P3</strain>
    </source>
</reference>
<accession>A0A5R9GNQ5</accession>
<gene>
    <name evidence="4" type="ORF">FEF65_11470</name>
</gene>
<dbReference type="PROSITE" id="PS01031">
    <property type="entry name" value="SHSP"/>
    <property type="match status" value="1"/>
</dbReference>